<organism evidence="4 5">
    <name type="scientific">Oceanicoccus sagamiensis</name>
    <dbReference type="NCBI Taxonomy" id="716816"/>
    <lineage>
        <taxon>Bacteria</taxon>
        <taxon>Pseudomonadati</taxon>
        <taxon>Pseudomonadota</taxon>
        <taxon>Gammaproteobacteria</taxon>
        <taxon>Cellvibrionales</taxon>
        <taxon>Spongiibacteraceae</taxon>
        <taxon>Oceanicoccus</taxon>
    </lineage>
</organism>
<keyword evidence="5" id="KW-1185">Reference proteome</keyword>
<evidence type="ECO:0000313" key="5">
    <source>
        <dbReference type="Proteomes" id="UP000193450"/>
    </source>
</evidence>
<gene>
    <name evidence="4" type="ORF">BST96_04300</name>
</gene>
<keyword evidence="3" id="KW-0998">Cell outer membrane</keyword>
<evidence type="ECO:0008006" key="6">
    <source>
        <dbReference type="Google" id="ProtNLM"/>
    </source>
</evidence>
<keyword evidence="2" id="KW-0472">Membrane</keyword>
<dbReference type="EMBL" id="CP019343">
    <property type="protein sequence ID" value="ARN73399.1"/>
    <property type="molecule type" value="Genomic_DNA"/>
</dbReference>
<evidence type="ECO:0000256" key="2">
    <source>
        <dbReference type="ARBA" id="ARBA00023136"/>
    </source>
</evidence>
<dbReference type="OrthoDB" id="5701275at2"/>
<protein>
    <recommendedName>
        <fullName evidence="6">Outer membrane protein beta-barrel domain-containing protein</fullName>
    </recommendedName>
</protein>
<dbReference type="RefSeq" id="WP_085757510.1">
    <property type="nucleotide sequence ID" value="NZ_CP019343.1"/>
</dbReference>
<sequence>MSPSIALAESEIAWMMGGQISHKTQELDQLLDSELSFKVVSLTARAGYRDFYAAVNLSQSFDDADVSEEGETGDASREDYDITLGWNITPEFTVFGGYKTGETEIDFKARDSVIEDAEGDITAAFTDTFEESGLFVGVGYGISLGTAGQLGFSIAYADMDADNDLTGTPDEGDMDEEDDVDFDDLTGTFSGDVSGYSAAAQWSIPLSDSLVYQAIIRYNSYEQEIDDTVQGVKVSFDVDERFYEMGMGLLYVF</sequence>
<dbReference type="AlphaFoldDB" id="A0A1X9NCZ5"/>
<reference evidence="4 5" key="1">
    <citation type="submission" date="2016-11" db="EMBL/GenBank/DDBJ databases">
        <title>Trade-off between light-utilization and light-protection in marine flavobacteria.</title>
        <authorList>
            <person name="Kumagai Y."/>
        </authorList>
    </citation>
    <scope>NUCLEOTIDE SEQUENCE [LARGE SCALE GENOMIC DNA]</scope>
    <source>
        <strain evidence="4 5">NBRC 107125</strain>
    </source>
</reference>
<dbReference type="Gene3D" id="2.40.170.20">
    <property type="entry name" value="TonB-dependent receptor, beta-barrel domain"/>
    <property type="match status" value="1"/>
</dbReference>
<dbReference type="KEGG" id="osg:BST96_04300"/>
<dbReference type="Proteomes" id="UP000193450">
    <property type="component" value="Chromosome"/>
</dbReference>
<dbReference type="SUPFAM" id="SSF56935">
    <property type="entry name" value="Porins"/>
    <property type="match status" value="1"/>
</dbReference>
<evidence type="ECO:0000313" key="4">
    <source>
        <dbReference type="EMBL" id="ARN73399.1"/>
    </source>
</evidence>
<comment type="subcellular location">
    <subcellularLocation>
        <location evidence="1">Cell outer membrane</location>
    </subcellularLocation>
</comment>
<accession>A0A1X9NCZ5</accession>
<dbReference type="InterPro" id="IPR036942">
    <property type="entry name" value="Beta-barrel_TonB_sf"/>
</dbReference>
<name>A0A1X9NCZ5_9GAMM</name>
<proteinExistence type="predicted"/>
<evidence type="ECO:0000256" key="3">
    <source>
        <dbReference type="ARBA" id="ARBA00023237"/>
    </source>
</evidence>
<dbReference type="GO" id="GO:0009279">
    <property type="term" value="C:cell outer membrane"/>
    <property type="evidence" value="ECO:0007669"/>
    <property type="project" value="UniProtKB-SubCell"/>
</dbReference>
<evidence type="ECO:0000256" key="1">
    <source>
        <dbReference type="ARBA" id="ARBA00004442"/>
    </source>
</evidence>